<comment type="caution">
    <text evidence="1">The sequence shown here is derived from an EMBL/GenBank/DDBJ whole genome shotgun (WGS) entry which is preliminary data.</text>
</comment>
<keyword evidence="2" id="KW-1185">Reference proteome</keyword>
<organism evidence="1 2">
    <name type="scientific">Streptomyces montanisoli</name>
    <dbReference type="NCBI Taxonomy" id="2798581"/>
    <lineage>
        <taxon>Bacteria</taxon>
        <taxon>Bacillati</taxon>
        <taxon>Actinomycetota</taxon>
        <taxon>Actinomycetes</taxon>
        <taxon>Kitasatosporales</taxon>
        <taxon>Streptomycetaceae</taxon>
        <taxon>Streptomyces</taxon>
    </lineage>
</organism>
<protein>
    <submittedName>
        <fullName evidence="1">Uncharacterized protein</fullName>
    </submittedName>
</protein>
<accession>A0A940MCZ3</accession>
<evidence type="ECO:0000313" key="2">
    <source>
        <dbReference type="Proteomes" id="UP000670475"/>
    </source>
</evidence>
<reference evidence="1" key="1">
    <citation type="submission" date="2021-03" db="EMBL/GenBank/DDBJ databases">
        <title>Whole genome sequence of Streptomyces bomunensis MMS17-BM035.</title>
        <authorList>
            <person name="Lee J.H."/>
        </authorList>
    </citation>
    <scope>NUCLEOTIDE SEQUENCE</scope>
    <source>
        <strain evidence="1">MMS17-BM035</strain>
    </source>
</reference>
<proteinExistence type="predicted"/>
<sequence length="126" mass="12777">MTSAEQSAHAAATVVVELSGSAPADAHAVFGVLHTAYASDRSPDDVPREPDGGGGTTVWTAAFDTTDVREQPGPVALGAPVTAVLQGGYQAVDGLRVTLSSAFAVNVVGTSSGDQEQEVQLRLASR</sequence>
<evidence type="ECO:0000313" key="1">
    <source>
        <dbReference type="EMBL" id="MBP0456781.1"/>
    </source>
</evidence>
<gene>
    <name evidence="1" type="ORF">JFN87_04580</name>
</gene>
<dbReference type="EMBL" id="JAGIQL010000010">
    <property type="protein sequence ID" value="MBP0456781.1"/>
    <property type="molecule type" value="Genomic_DNA"/>
</dbReference>
<name>A0A940MCZ3_9ACTN</name>
<dbReference type="RefSeq" id="WP_209338562.1">
    <property type="nucleotide sequence ID" value="NZ_JAGIQL010000010.1"/>
</dbReference>
<dbReference type="Proteomes" id="UP000670475">
    <property type="component" value="Unassembled WGS sequence"/>
</dbReference>
<dbReference type="AlphaFoldDB" id="A0A940MCZ3"/>